<dbReference type="EMBL" id="CM029038">
    <property type="protein sequence ID" value="KAG2651474.1"/>
    <property type="molecule type" value="Genomic_DNA"/>
</dbReference>
<organism evidence="6 7">
    <name type="scientific">Panicum virgatum</name>
    <name type="common">Blackwell switchgrass</name>
    <dbReference type="NCBI Taxonomy" id="38727"/>
    <lineage>
        <taxon>Eukaryota</taxon>
        <taxon>Viridiplantae</taxon>
        <taxon>Streptophyta</taxon>
        <taxon>Embryophyta</taxon>
        <taxon>Tracheophyta</taxon>
        <taxon>Spermatophyta</taxon>
        <taxon>Magnoliopsida</taxon>
        <taxon>Liliopsida</taxon>
        <taxon>Poales</taxon>
        <taxon>Poaceae</taxon>
        <taxon>PACMAD clade</taxon>
        <taxon>Panicoideae</taxon>
        <taxon>Panicodae</taxon>
        <taxon>Paniceae</taxon>
        <taxon>Panicinae</taxon>
        <taxon>Panicum</taxon>
        <taxon>Panicum sect. Hiantes</taxon>
    </lineage>
</organism>
<comment type="subcellular location">
    <subcellularLocation>
        <location evidence="1">Nucleus</location>
    </subcellularLocation>
</comment>
<dbReference type="GO" id="GO:0000460">
    <property type="term" value="P:maturation of 5.8S rRNA"/>
    <property type="evidence" value="ECO:0007669"/>
    <property type="project" value="TreeGrafter"/>
</dbReference>
<dbReference type="PANTHER" id="PTHR23405">
    <property type="entry name" value="MAINTENANCE OF KILLER 16 MAK16 PROTEIN-RELATED"/>
    <property type="match status" value="1"/>
</dbReference>
<dbReference type="InterPro" id="IPR006958">
    <property type="entry name" value="Mak16"/>
</dbReference>
<evidence type="ECO:0000259" key="5">
    <source>
        <dbReference type="Pfam" id="PF01778"/>
    </source>
</evidence>
<keyword evidence="3" id="KW-0539">Nucleus</keyword>
<dbReference type="Pfam" id="PF01778">
    <property type="entry name" value="Ribosomal_L28e"/>
    <property type="match status" value="1"/>
</dbReference>
<dbReference type="AlphaFoldDB" id="A0A8T0X2C1"/>
<dbReference type="GO" id="GO:0000470">
    <property type="term" value="P:maturation of LSU-rRNA"/>
    <property type="evidence" value="ECO:0007669"/>
    <property type="project" value="TreeGrafter"/>
</dbReference>
<feature type="domain" description="Ribosomal eL28/Mak16" evidence="5">
    <location>
        <begin position="1"/>
        <end position="55"/>
    </location>
</feature>
<gene>
    <name evidence="6" type="ORF">PVAP13_1NG297300</name>
</gene>
<evidence type="ECO:0000313" key="6">
    <source>
        <dbReference type="EMBL" id="KAG2651474.1"/>
    </source>
</evidence>
<dbReference type="InterPro" id="IPR029004">
    <property type="entry name" value="Ribosomal_eL28/Mak16"/>
</dbReference>
<accession>A0A8T0X2C1</accession>
<evidence type="ECO:0000256" key="2">
    <source>
        <dbReference type="ARBA" id="ARBA00005514"/>
    </source>
</evidence>
<evidence type="ECO:0000256" key="3">
    <source>
        <dbReference type="ARBA" id="ARBA00023242"/>
    </source>
</evidence>
<feature type="compositionally biased region" description="Acidic residues" evidence="4">
    <location>
        <begin position="138"/>
        <end position="156"/>
    </location>
</feature>
<comment type="similarity">
    <text evidence="2">Belongs to the MAK16 family.</text>
</comment>
<feature type="compositionally biased region" description="Basic residues" evidence="4">
    <location>
        <begin position="179"/>
        <end position="192"/>
    </location>
</feature>
<evidence type="ECO:0000256" key="1">
    <source>
        <dbReference type="ARBA" id="ARBA00004123"/>
    </source>
</evidence>
<feature type="region of interest" description="Disordered" evidence="4">
    <location>
        <begin position="138"/>
        <end position="211"/>
    </location>
</feature>
<dbReference type="PANTHER" id="PTHR23405:SF4">
    <property type="entry name" value="PROTEIN MAK16 HOMOLOG"/>
    <property type="match status" value="1"/>
</dbReference>
<keyword evidence="7" id="KW-1185">Reference proteome</keyword>
<evidence type="ECO:0000313" key="7">
    <source>
        <dbReference type="Proteomes" id="UP000823388"/>
    </source>
</evidence>
<protein>
    <recommendedName>
        <fullName evidence="5">Ribosomal eL28/Mak16 domain-containing protein</fullName>
    </recommendedName>
</protein>
<comment type="caution">
    <text evidence="6">The sequence shown here is derived from an EMBL/GenBank/DDBJ whole genome shotgun (WGS) entry which is preliminary data.</text>
</comment>
<proteinExistence type="inferred from homology"/>
<dbReference type="Proteomes" id="UP000823388">
    <property type="component" value="Chromosome 1N"/>
</dbReference>
<name>A0A8T0X2C1_PANVG</name>
<dbReference type="Pfam" id="PF04874">
    <property type="entry name" value="Mak16"/>
    <property type="match status" value="1"/>
</dbReference>
<reference evidence="6" key="1">
    <citation type="submission" date="2020-05" db="EMBL/GenBank/DDBJ databases">
        <title>WGS assembly of Panicum virgatum.</title>
        <authorList>
            <person name="Lovell J.T."/>
            <person name="Jenkins J."/>
            <person name="Shu S."/>
            <person name="Juenger T.E."/>
            <person name="Schmutz J."/>
        </authorList>
    </citation>
    <scope>NUCLEOTIDE SEQUENCE</scope>
    <source>
        <strain evidence="6">AP13</strain>
    </source>
</reference>
<sequence length="211" mass="24964">MKSAERSHLPNTLWERVKLPRNYEKAIEVINKHLEIWPRLLVHKIKQRLTKMTQYRIRMRKLQLKVREKLMTVPRKKTQIDVKKASKAEVAARIDNCIQSELLDRLKEGCYNKICNYPDFSDDIVELEIEEEDRIQYVEPDENENENEMDDIEDFEGIPNGECGYTDADDDLLDEQVAKKQKRSKIGKRSTKVRSELEQDEDTNGRQMTLV</sequence>
<evidence type="ECO:0000256" key="4">
    <source>
        <dbReference type="SAM" id="MobiDB-lite"/>
    </source>
</evidence>
<dbReference type="GO" id="GO:0005730">
    <property type="term" value="C:nucleolus"/>
    <property type="evidence" value="ECO:0007669"/>
    <property type="project" value="TreeGrafter"/>
</dbReference>
<dbReference type="GO" id="GO:0030687">
    <property type="term" value="C:preribosome, large subunit precursor"/>
    <property type="evidence" value="ECO:0007669"/>
    <property type="project" value="TreeGrafter"/>
</dbReference>